<sequence length="468" mass="49865">MHVIVIVAYVLVMLLLSIYFAKREVKTNEDFLVAGRRLPGVVLAGTLLATWVGSGTILGGASFVYQYGPLAGIIYFAGAPIGIIILYFIAGKVRGLEKNTLPEILETKFGSTTRLVASIFMLLAYAGIASYQFIGGGNILSIITNLSEGSGTLLIAIFVIFLAVTGGMFSVAYTDLISSILIVFGLLLALPFILPSVEGFSGLANELPKHQLTWSGGLTVIQLIGFFLPTLLLLMGDQNMYNRFSSAKSVSTASKSTIGFFFGNALILMSVIIIAASAVILYPSLENTDMAILQVAADGVPVPIGSLILAAAVALIITTSNSFLLSSAGNIVYDIYARFKGELSQENYLRLSRIAVVGLGAFGYFLGTFFPSVLDLQMYAYTMYGAALTPVVLAAFFWERATATGALSSIIVGGSATIIWEQALSKPLDWNSVIVSLPLSVFTLIVVSLATSNKNKISQQNNNKSIVK</sequence>
<keyword evidence="3" id="KW-0813">Transport</keyword>
<dbReference type="InterPro" id="IPR050277">
    <property type="entry name" value="Sodium:Solute_Symporter"/>
</dbReference>
<feature type="transmembrane region" description="Helical" evidence="8">
    <location>
        <begin position="379"/>
        <end position="398"/>
    </location>
</feature>
<keyword evidence="6 8" id="KW-0472">Membrane</keyword>
<feature type="transmembrane region" description="Helical" evidence="8">
    <location>
        <begin position="214"/>
        <end position="236"/>
    </location>
</feature>
<feature type="transmembrane region" description="Helical" evidence="8">
    <location>
        <begin position="430"/>
        <end position="450"/>
    </location>
</feature>
<dbReference type="Pfam" id="PF00474">
    <property type="entry name" value="SSF"/>
    <property type="match status" value="1"/>
</dbReference>
<feature type="transmembrane region" description="Helical" evidence="8">
    <location>
        <begin position="111"/>
        <end position="131"/>
    </location>
</feature>
<organism evidence="9 10">
    <name type="scientific">Lentibacillus juripiscarius</name>
    <dbReference type="NCBI Taxonomy" id="257446"/>
    <lineage>
        <taxon>Bacteria</taxon>
        <taxon>Bacillati</taxon>
        <taxon>Bacillota</taxon>
        <taxon>Bacilli</taxon>
        <taxon>Bacillales</taxon>
        <taxon>Bacillaceae</taxon>
        <taxon>Lentibacillus</taxon>
    </lineage>
</organism>
<feature type="transmembrane region" description="Helical" evidence="8">
    <location>
        <begin position="41"/>
        <end position="64"/>
    </location>
</feature>
<evidence type="ECO:0000256" key="3">
    <source>
        <dbReference type="ARBA" id="ARBA00022448"/>
    </source>
</evidence>
<evidence type="ECO:0000256" key="4">
    <source>
        <dbReference type="ARBA" id="ARBA00022692"/>
    </source>
</evidence>
<dbReference type="InterPro" id="IPR038377">
    <property type="entry name" value="Na/Glc_symporter_sf"/>
</dbReference>
<protein>
    <submittedName>
        <fullName evidence="9">Sodium:solute symporter</fullName>
    </submittedName>
</protein>
<comment type="similarity">
    <text evidence="2 7">Belongs to the sodium:solute symporter (SSF) (TC 2.A.21) family.</text>
</comment>
<comment type="subcellular location">
    <subcellularLocation>
        <location evidence="1">Membrane</location>
        <topology evidence="1">Multi-pass membrane protein</topology>
    </subcellularLocation>
</comment>
<name>A0ABW5V6V0_9BACI</name>
<evidence type="ECO:0000256" key="6">
    <source>
        <dbReference type="ARBA" id="ARBA00023136"/>
    </source>
</evidence>
<evidence type="ECO:0000256" key="1">
    <source>
        <dbReference type="ARBA" id="ARBA00004141"/>
    </source>
</evidence>
<feature type="transmembrane region" description="Helical" evidence="8">
    <location>
        <begin position="151"/>
        <end position="169"/>
    </location>
</feature>
<dbReference type="PROSITE" id="PS50283">
    <property type="entry name" value="NA_SOLUT_SYMP_3"/>
    <property type="match status" value="1"/>
</dbReference>
<evidence type="ECO:0000256" key="8">
    <source>
        <dbReference type="SAM" id="Phobius"/>
    </source>
</evidence>
<dbReference type="Proteomes" id="UP001597502">
    <property type="component" value="Unassembled WGS sequence"/>
</dbReference>
<feature type="transmembrane region" description="Helical" evidence="8">
    <location>
        <begin position="302"/>
        <end position="333"/>
    </location>
</feature>
<keyword evidence="10" id="KW-1185">Reference proteome</keyword>
<feature type="transmembrane region" description="Helical" evidence="8">
    <location>
        <begin position="70"/>
        <end position="90"/>
    </location>
</feature>
<dbReference type="CDD" id="cd10322">
    <property type="entry name" value="SLC5sbd"/>
    <property type="match status" value="1"/>
</dbReference>
<evidence type="ECO:0000256" key="5">
    <source>
        <dbReference type="ARBA" id="ARBA00022989"/>
    </source>
</evidence>
<dbReference type="EMBL" id="JBHUNA010000020">
    <property type="protein sequence ID" value="MFD2761151.1"/>
    <property type="molecule type" value="Genomic_DNA"/>
</dbReference>
<feature type="transmembrane region" description="Helical" evidence="8">
    <location>
        <begin position="6"/>
        <end position="21"/>
    </location>
</feature>
<feature type="transmembrane region" description="Helical" evidence="8">
    <location>
        <begin position="405"/>
        <end position="424"/>
    </location>
</feature>
<evidence type="ECO:0000313" key="10">
    <source>
        <dbReference type="Proteomes" id="UP001597502"/>
    </source>
</evidence>
<comment type="caution">
    <text evidence="9">The sequence shown here is derived from an EMBL/GenBank/DDBJ whole genome shotgun (WGS) entry which is preliminary data.</text>
</comment>
<dbReference type="PANTHER" id="PTHR48086:SF7">
    <property type="entry name" value="SODIUM-SOLUTE SYMPORTER-RELATED"/>
    <property type="match status" value="1"/>
</dbReference>
<reference evidence="10" key="1">
    <citation type="journal article" date="2019" name="Int. J. Syst. Evol. Microbiol.">
        <title>The Global Catalogue of Microorganisms (GCM) 10K type strain sequencing project: providing services to taxonomists for standard genome sequencing and annotation.</title>
        <authorList>
            <consortium name="The Broad Institute Genomics Platform"/>
            <consortium name="The Broad Institute Genome Sequencing Center for Infectious Disease"/>
            <person name="Wu L."/>
            <person name="Ma J."/>
        </authorList>
    </citation>
    <scope>NUCLEOTIDE SEQUENCE [LARGE SCALE GENOMIC DNA]</scope>
    <source>
        <strain evidence="10">TISTR 1535</strain>
    </source>
</reference>
<evidence type="ECO:0000256" key="2">
    <source>
        <dbReference type="ARBA" id="ARBA00006434"/>
    </source>
</evidence>
<gene>
    <name evidence="9" type="ORF">ACFSUO_09235</name>
</gene>
<keyword evidence="5 8" id="KW-1133">Transmembrane helix</keyword>
<evidence type="ECO:0000313" key="9">
    <source>
        <dbReference type="EMBL" id="MFD2761151.1"/>
    </source>
</evidence>
<keyword evidence="4 8" id="KW-0812">Transmembrane</keyword>
<proteinExistence type="inferred from homology"/>
<feature type="transmembrane region" description="Helical" evidence="8">
    <location>
        <begin position="176"/>
        <end position="194"/>
    </location>
</feature>
<accession>A0ABW5V6V0</accession>
<dbReference type="Gene3D" id="1.20.1730.10">
    <property type="entry name" value="Sodium/glucose cotransporter"/>
    <property type="match status" value="1"/>
</dbReference>
<evidence type="ECO:0000256" key="7">
    <source>
        <dbReference type="RuleBase" id="RU362091"/>
    </source>
</evidence>
<feature type="transmembrane region" description="Helical" evidence="8">
    <location>
        <begin position="354"/>
        <end position="373"/>
    </location>
</feature>
<dbReference type="PANTHER" id="PTHR48086">
    <property type="entry name" value="SODIUM/PROLINE SYMPORTER-RELATED"/>
    <property type="match status" value="1"/>
</dbReference>
<feature type="transmembrane region" description="Helical" evidence="8">
    <location>
        <begin position="257"/>
        <end position="282"/>
    </location>
</feature>
<dbReference type="InterPro" id="IPR001734">
    <property type="entry name" value="Na/solute_symporter"/>
</dbReference>